<dbReference type="EMBL" id="JANSLM010000001">
    <property type="protein sequence ID" value="MDT8836511.1"/>
    <property type="molecule type" value="Genomic_DNA"/>
</dbReference>
<dbReference type="RefSeq" id="WP_028197830.1">
    <property type="nucleotide sequence ID" value="NZ_CADFGE010000004.1"/>
</dbReference>
<dbReference type="AlphaFoldDB" id="A0AAJ3SP86"/>
<keyword evidence="1" id="KW-0472">Membrane</keyword>
<reference evidence="2" key="1">
    <citation type="submission" date="2022-08" db="EMBL/GenBank/DDBJ databases">
        <authorList>
            <person name="Kim S.-J."/>
        </authorList>
    </citation>
    <scope>NUCLEOTIDE SEQUENCE</scope>
    <source>
        <strain evidence="2">KJ</strain>
    </source>
</reference>
<name>A0AAJ3SP86_9BURK</name>
<keyword evidence="1" id="KW-1133">Transmembrane helix</keyword>
<keyword evidence="1" id="KW-0812">Transmembrane</keyword>
<dbReference type="Proteomes" id="UP001246473">
    <property type="component" value="Unassembled WGS sequence"/>
</dbReference>
<comment type="caution">
    <text evidence="2">The sequence shown here is derived from an EMBL/GenBank/DDBJ whole genome shotgun (WGS) entry which is preliminary data.</text>
</comment>
<accession>A0AAJ3SP86</accession>
<feature type="transmembrane region" description="Helical" evidence="1">
    <location>
        <begin position="24"/>
        <end position="41"/>
    </location>
</feature>
<evidence type="ECO:0000313" key="2">
    <source>
        <dbReference type="EMBL" id="MDT8836511.1"/>
    </source>
</evidence>
<evidence type="ECO:0000256" key="1">
    <source>
        <dbReference type="SAM" id="Phobius"/>
    </source>
</evidence>
<proteinExistence type="predicted"/>
<organism evidence="2 3">
    <name type="scientific">Paraburkholderia fungorum</name>
    <dbReference type="NCBI Taxonomy" id="134537"/>
    <lineage>
        <taxon>Bacteria</taxon>
        <taxon>Pseudomonadati</taxon>
        <taxon>Pseudomonadota</taxon>
        <taxon>Betaproteobacteria</taxon>
        <taxon>Burkholderiales</taxon>
        <taxon>Burkholderiaceae</taxon>
        <taxon>Paraburkholderia</taxon>
    </lineage>
</organism>
<protein>
    <submittedName>
        <fullName evidence="2">Uncharacterized protein</fullName>
    </submittedName>
</protein>
<gene>
    <name evidence="2" type="ORF">ParKJ_03715</name>
</gene>
<evidence type="ECO:0000313" key="3">
    <source>
        <dbReference type="Proteomes" id="UP001246473"/>
    </source>
</evidence>
<sequence>MFDIVSFLAALAFAAYAKNKGRTYMWGVLPFLIVLVMQIYSEIGGGPAEPMRTVYAFTITGFLYFIAGQATIAADREEKSNDVR</sequence>
<feature type="transmembrane region" description="Helical" evidence="1">
    <location>
        <begin position="53"/>
        <end position="74"/>
    </location>
</feature>